<dbReference type="InterPro" id="IPR029016">
    <property type="entry name" value="GAF-like_dom_sf"/>
</dbReference>
<dbReference type="InterPro" id="IPR003018">
    <property type="entry name" value="GAF"/>
</dbReference>
<dbReference type="InterPro" id="IPR010559">
    <property type="entry name" value="Sig_transdc_His_kin_internal"/>
</dbReference>
<dbReference type="Pfam" id="PF13185">
    <property type="entry name" value="GAF_2"/>
    <property type="match status" value="1"/>
</dbReference>
<feature type="domain" description="GAF" evidence="1">
    <location>
        <begin position="5"/>
        <end position="152"/>
    </location>
</feature>
<sequence>MGKENEEDILWDLAKNCISKLGFVDCVIYLVDENTKLLVQKAAYGPKNPKDRALYNPVSIALGKGITGNVAKTGKPALILDTSKEPDYIEDDANRLSEICVPIAYEKYVYGVIDCEHPEKAYFNERHLKMLSAIASICAIKIRSVRASQEVIKKQEKLLKIREEMVELKVRALNSQLNPHFLFNSLNAIQYFVTSEKKKLALEYLSTFSRLIRFYLRQLGNDTVSLYNEIDMLHWYLKLQKLRYDDSFDYMIAMEKSSETNHEAIIPSFVIHTLFENIIERSMFNQKKGQHFKITFKSSDAEVVLVIQYQEFDSKNANPPEYRERILKWQDQIKLLNTVKGYAIKNESKIHKIGEKWVGNITLTLPNLR</sequence>
<dbReference type="GO" id="GO:0016020">
    <property type="term" value="C:membrane"/>
    <property type="evidence" value="ECO:0007669"/>
    <property type="project" value="InterPro"/>
</dbReference>
<keyword evidence="3" id="KW-1185">Reference proteome</keyword>
<protein>
    <submittedName>
        <fullName evidence="2">GAF domain-containing protein</fullName>
    </submittedName>
</protein>
<accession>A0A6G7J6G3</accession>
<dbReference type="AlphaFoldDB" id="A0A6G7J6G3"/>
<dbReference type="GO" id="GO:0000155">
    <property type="term" value="F:phosphorelay sensor kinase activity"/>
    <property type="evidence" value="ECO:0007669"/>
    <property type="project" value="InterPro"/>
</dbReference>
<dbReference type="RefSeq" id="WP_166249826.1">
    <property type="nucleotide sequence ID" value="NZ_CP049616.1"/>
</dbReference>
<dbReference type="Pfam" id="PF06580">
    <property type="entry name" value="His_kinase"/>
    <property type="match status" value="1"/>
</dbReference>
<proteinExistence type="predicted"/>
<name>A0A6G7J6G3_9FLAO</name>
<evidence type="ECO:0000313" key="2">
    <source>
        <dbReference type="EMBL" id="QII46453.1"/>
    </source>
</evidence>
<dbReference type="SMART" id="SM00065">
    <property type="entry name" value="GAF"/>
    <property type="match status" value="1"/>
</dbReference>
<dbReference type="KEGG" id="mut:GVT53_17770"/>
<evidence type="ECO:0000259" key="1">
    <source>
        <dbReference type="SMART" id="SM00065"/>
    </source>
</evidence>
<organism evidence="2 3">
    <name type="scientific">Flagellimonas oceani</name>
    <dbReference type="NCBI Taxonomy" id="2698672"/>
    <lineage>
        <taxon>Bacteria</taxon>
        <taxon>Pseudomonadati</taxon>
        <taxon>Bacteroidota</taxon>
        <taxon>Flavobacteriia</taxon>
        <taxon>Flavobacteriales</taxon>
        <taxon>Flavobacteriaceae</taxon>
        <taxon>Flagellimonas</taxon>
    </lineage>
</organism>
<dbReference type="Gene3D" id="3.30.450.40">
    <property type="match status" value="1"/>
</dbReference>
<dbReference type="Proteomes" id="UP000502928">
    <property type="component" value="Chromosome"/>
</dbReference>
<evidence type="ECO:0000313" key="3">
    <source>
        <dbReference type="Proteomes" id="UP000502928"/>
    </source>
</evidence>
<gene>
    <name evidence="2" type="ORF">GVT53_17770</name>
</gene>
<dbReference type="SUPFAM" id="SSF55781">
    <property type="entry name" value="GAF domain-like"/>
    <property type="match status" value="1"/>
</dbReference>
<dbReference type="PANTHER" id="PTHR34220">
    <property type="entry name" value="SENSOR HISTIDINE KINASE YPDA"/>
    <property type="match status" value="1"/>
</dbReference>
<reference evidence="2 3" key="1">
    <citation type="submission" date="2020-02" db="EMBL/GenBank/DDBJ databases">
        <title>Complete genome of Muricauda sp. 501str8.</title>
        <authorList>
            <person name="Dong B."/>
            <person name="Zhu S."/>
            <person name="Yang J."/>
            <person name="Chen J."/>
        </authorList>
    </citation>
    <scope>NUCLEOTIDE SEQUENCE [LARGE SCALE GENOMIC DNA]</scope>
    <source>
        <strain evidence="2 3">501str8</strain>
    </source>
</reference>
<dbReference type="InterPro" id="IPR050640">
    <property type="entry name" value="Bact_2-comp_sensor_kinase"/>
</dbReference>
<dbReference type="EMBL" id="CP049616">
    <property type="protein sequence ID" value="QII46453.1"/>
    <property type="molecule type" value="Genomic_DNA"/>
</dbReference>
<dbReference type="PANTHER" id="PTHR34220:SF7">
    <property type="entry name" value="SENSOR HISTIDINE KINASE YPDA"/>
    <property type="match status" value="1"/>
</dbReference>